<name>A0A2S1YRC8_9FLAO</name>
<evidence type="ECO:0000256" key="6">
    <source>
        <dbReference type="ARBA" id="ARBA00023136"/>
    </source>
</evidence>
<keyword evidence="3" id="KW-0813">Transport</keyword>
<evidence type="ECO:0000256" key="7">
    <source>
        <dbReference type="ARBA" id="ARBA00023237"/>
    </source>
</evidence>
<sequence>MYFKKITILFLLIFVSIGYSQTLSLKEAVKTGLENYGSIRAKNNYTNASKETLKQSKRDYLPNLNLSAQQDYGTVNGQNGPLYGFGGLGVASSGLPLPEQNWNSAFGALYLVNMNWDFFTFGKTQEKINLSKIDVQAKEKDLQQEKFQQEIKISAAYLNLLASQRLLISQQKNLDRAEVFKKTAVARVKNGLLAGVDSTLATAEVSKAKIALNLARNFVKEQNNKLVDLMGVAPQDFVTDTLFVTQIPKELIQGNATNDSLHPLLQFYKTKIDYSNQQVKLYKRFYYPTMSAFGVLQTRASGFENSYATDQTAFSRNYWDGVNPDRTNYLLGVGITWNLTTPFRSSKQVMAQKFVSQGLQEEYNQADRELKSQLNFAEDKIKITLENYAEAPIQVDAAKRAYVQKSTLYKNGLTDLTDLTQTMYVLNRAEIDRDIVNNNVWQSFLLKVAATGNFDLFINEF</sequence>
<dbReference type="EMBL" id="CP029255">
    <property type="protein sequence ID" value="AWK06583.1"/>
    <property type="molecule type" value="Genomic_DNA"/>
</dbReference>
<dbReference type="InterPro" id="IPR003423">
    <property type="entry name" value="OMP_efflux"/>
</dbReference>
<protein>
    <submittedName>
        <fullName evidence="8">Transporter</fullName>
    </submittedName>
</protein>
<dbReference type="PANTHER" id="PTHR30026:SF20">
    <property type="entry name" value="OUTER MEMBRANE PROTEIN TOLC"/>
    <property type="match status" value="1"/>
</dbReference>
<evidence type="ECO:0000256" key="3">
    <source>
        <dbReference type="ARBA" id="ARBA00022448"/>
    </source>
</evidence>
<keyword evidence="4" id="KW-1134">Transmembrane beta strand</keyword>
<dbReference type="InterPro" id="IPR051906">
    <property type="entry name" value="TolC-like"/>
</dbReference>
<dbReference type="GO" id="GO:0015288">
    <property type="term" value="F:porin activity"/>
    <property type="evidence" value="ECO:0007669"/>
    <property type="project" value="TreeGrafter"/>
</dbReference>
<evidence type="ECO:0000256" key="2">
    <source>
        <dbReference type="ARBA" id="ARBA00007613"/>
    </source>
</evidence>
<evidence type="ECO:0000256" key="5">
    <source>
        <dbReference type="ARBA" id="ARBA00022692"/>
    </source>
</evidence>
<dbReference type="KEGG" id="fcr:HYN56_21065"/>
<comment type="similarity">
    <text evidence="2">Belongs to the outer membrane factor (OMF) (TC 1.B.17) family.</text>
</comment>
<dbReference type="SUPFAM" id="SSF56954">
    <property type="entry name" value="Outer membrane efflux proteins (OEP)"/>
    <property type="match status" value="1"/>
</dbReference>
<dbReference type="Pfam" id="PF02321">
    <property type="entry name" value="OEP"/>
    <property type="match status" value="1"/>
</dbReference>
<reference evidence="8 9" key="1">
    <citation type="submission" date="2018-05" db="EMBL/GenBank/DDBJ databases">
        <title>Genome sequencing of Flavobacterium sp. HYN0056.</title>
        <authorList>
            <person name="Yi H."/>
            <person name="Baek C."/>
        </authorList>
    </citation>
    <scope>NUCLEOTIDE SEQUENCE [LARGE SCALE GENOMIC DNA]</scope>
    <source>
        <strain evidence="8 9">HYN0056</strain>
    </source>
</reference>
<dbReference type="GO" id="GO:1990281">
    <property type="term" value="C:efflux pump complex"/>
    <property type="evidence" value="ECO:0007669"/>
    <property type="project" value="TreeGrafter"/>
</dbReference>
<dbReference type="Proteomes" id="UP000245250">
    <property type="component" value="Chromosome"/>
</dbReference>
<proteinExistence type="inferred from homology"/>
<comment type="subcellular location">
    <subcellularLocation>
        <location evidence="1">Cell outer membrane</location>
    </subcellularLocation>
</comment>
<dbReference type="GO" id="GO:0015562">
    <property type="term" value="F:efflux transmembrane transporter activity"/>
    <property type="evidence" value="ECO:0007669"/>
    <property type="project" value="InterPro"/>
</dbReference>
<evidence type="ECO:0000256" key="4">
    <source>
        <dbReference type="ARBA" id="ARBA00022452"/>
    </source>
</evidence>
<dbReference type="PANTHER" id="PTHR30026">
    <property type="entry name" value="OUTER MEMBRANE PROTEIN TOLC"/>
    <property type="match status" value="1"/>
</dbReference>
<evidence type="ECO:0000313" key="8">
    <source>
        <dbReference type="EMBL" id="AWK06583.1"/>
    </source>
</evidence>
<keyword evidence="7" id="KW-0998">Cell outer membrane</keyword>
<evidence type="ECO:0000256" key="1">
    <source>
        <dbReference type="ARBA" id="ARBA00004442"/>
    </source>
</evidence>
<keyword evidence="5" id="KW-0812">Transmembrane</keyword>
<gene>
    <name evidence="8" type="ORF">HYN56_21065</name>
</gene>
<dbReference type="GO" id="GO:0009279">
    <property type="term" value="C:cell outer membrane"/>
    <property type="evidence" value="ECO:0007669"/>
    <property type="project" value="UniProtKB-SubCell"/>
</dbReference>
<dbReference type="OrthoDB" id="654853at2"/>
<dbReference type="RefSeq" id="WP_109193995.1">
    <property type="nucleotide sequence ID" value="NZ_CP029255.1"/>
</dbReference>
<dbReference type="Gene3D" id="1.20.1600.10">
    <property type="entry name" value="Outer membrane efflux proteins (OEP)"/>
    <property type="match status" value="1"/>
</dbReference>
<dbReference type="AlphaFoldDB" id="A0A2S1YRC8"/>
<evidence type="ECO:0000313" key="9">
    <source>
        <dbReference type="Proteomes" id="UP000245250"/>
    </source>
</evidence>
<accession>A0A2S1YRC8</accession>
<keyword evidence="6" id="KW-0472">Membrane</keyword>
<keyword evidence="9" id="KW-1185">Reference proteome</keyword>
<organism evidence="8 9">
    <name type="scientific">Flavobacterium crocinum</name>
    <dbReference type="NCBI Taxonomy" id="2183896"/>
    <lineage>
        <taxon>Bacteria</taxon>
        <taxon>Pseudomonadati</taxon>
        <taxon>Bacteroidota</taxon>
        <taxon>Flavobacteriia</taxon>
        <taxon>Flavobacteriales</taxon>
        <taxon>Flavobacteriaceae</taxon>
        <taxon>Flavobacterium</taxon>
    </lineage>
</organism>